<feature type="transmembrane region" description="Helical" evidence="2">
    <location>
        <begin position="65"/>
        <end position="85"/>
    </location>
</feature>
<evidence type="ECO:0000256" key="2">
    <source>
        <dbReference type="SAM" id="Phobius"/>
    </source>
</evidence>
<gene>
    <name evidence="3" type="ORF">FG87_13240</name>
</gene>
<evidence type="ECO:0008006" key="5">
    <source>
        <dbReference type="Google" id="ProtNLM"/>
    </source>
</evidence>
<reference evidence="3 4" key="1">
    <citation type="journal article" date="2014" name="Int. J. Syst. Evol. Microbiol.">
        <title>Nocardia vulneris sp. nov., isolated from wounds of human patients in North America.</title>
        <authorList>
            <person name="Lasker B.A."/>
            <person name="Bell M."/>
            <person name="Klenk H.P."/>
            <person name="Sproer C."/>
            <person name="Schumann C."/>
            <person name="Schumann P."/>
            <person name="Brown J.M."/>
        </authorList>
    </citation>
    <scope>NUCLEOTIDE SEQUENCE [LARGE SCALE GENOMIC DNA]</scope>
    <source>
        <strain evidence="3 4">W9851</strain>
    </source>
</reference>
<feature type="transmembrane region" description="Helical" evidence="2">
    <location>
        <begin position="24"/>
        <end position="44"/>
    </location>
</feature>
<dbReference type="Proteomes" id="UP000031364">
    <property type="component" value="Unassembled WGS sequence"/>
</dbReference>
<organism evidence="3 4">
    <name type="scientific">Nocardia vulneris</name>
    <dbReference type="NCBI Taxonomy" id="1141657"/>
    <lineage>
        <taxon>Bacteria</taxon>
        <taxon>Bacillati</taxon>
        <taxon>Actinomycetota</taxon>
        <taxon>Actinomycetes</taxon>
        <taxon>Mycobacteriales</taxon>
        <taxon>Nocardiaceae</taxon>
        <taxon>Nocardia</taxon>
    </lineage>
</organism>
<dbReference type="RefSeq" id="WP_043669306.1">
    <property type="nucleotide sequence ID" value="NZ_BDCI01000029.1"/>
</dbReference>
<keyword evidence="2" id="KW-0812">Transmembrane</keyword>
<dbReference type="EMBL" id="JNFP01000013">
    <property type="protein sequence ID" value="KIA64514.1"/>
    <property type="molecule type" value="Genomic_DNA"/>
</dbReference>
<evidence type="ECO:0000313" key="4">
    <source>
        <dbReference type="Proteomes" id="UP000031364"/>
    </source>
</evidence>
<evidence type="ECO:0000313" key="3">
    <source>
        <dbReference type="EMBL" id="KIA64514.1"/>
    </source>
</evidence>
<feature type="region of interest" description="Disordered" evidence="1">
    <location>
        <begin position="1"/>
        <end position="20"/>
    </location>
</feature>
<keyword evidence="2" id="KW-1133">Transmembrane helix</keyword>
<protein>
    <recommendedName>
        <fullName evidence="5">Tetratricopeptide repeat protein</fullName>
    </recommendedName>
</protein>
<dbReference type="SUPFAM" id="SSF48452">
    <property type="entry name" value="TPR-like"/>
    <property type="match status" value="1"/>
</dbReference>
<sequence length="567" mass="62623">MSRPDEQARSDDQAAAPSTPRSTIWQGFLGTASVVAYALLFELARSLVINSLGDSTAVKVLAGTLRWLSVLVIVAAAVYVGYRFVQWYRERVRVTAELALLADLIEPAPQRAAVHRCPGPPRHTAALNDRIIVAVLRDLPVRDFEAAALLTVLSAALDAPARLPLERLASRPTAAVLLGELRRDNIVATAGAQRYCLRRVPVLPVRTDVRKGARWSAAVTALVHHYADRASRWALALETVRFAAGARRWFEAEEEYLRTLVTKCAALGAKLPAAVAPDLVRICDALDSWYARIGLGENNAGLAVRVCELPGMNDLVLYRDLARMRANRLRGRPGRYRPRSLSTSLAARWEHRAALRLLDRARPRDLPGVVARLEASWWLLPREDVAGEVCALINLAIAHVRQGRLDAAQDRLDLAESLTRTGRDPDGRAHVHEIMGIVWWARGDSAKALRRWQQALGEYRVMVDEHGIARCLQHLGSALLEDPGHAETLLGPGLSAPEVTRQITGWLAEGRRLHRGLRYAGHYAAQADSRFAAARRAGLRGLLDRTPPLTALDRIDRWPLPVVDDPH</sequence>
<name>A0ABR4ZH39_9NOCA</name>
<comment type="caution">
    <text evidence="3">The sequence shown here is derived from an EMBL/GenBank/DDBJ whole genome shotgun (WGS) entry which is preliminary data.</text>
</comment>
<keyword evidence="2" id="KW-0472">Membrane</keyword>
<accession>A0ABR4ZH39</accession>
<evidence type="ECO:0000256" key="1">
    <source>
        <dbReference type="SAM" id="MobiDB-lite"/>
    </source>
</evidence>
<proteinExistence type="predicted"/>
<keyword evidence="4" id="KW-1185">Reference proteome</keyword>
<feature type="compositionally biased region" description="Basic and acidic residues" evidence="1">
    <location>
        <begin position="1"/>
        <end position="12"/>
    </location>
</feature>
<dbReference type="InterPro" id="IPR011990">
    <property type="entry name" value="TPR-like_helical_dom_sf"/>
</dbReference>
<dbReference type="Gene3D" id="1.25.40.10">
    <property type="entry name" value="Tetratricopeptide repeat domain"/>
    <property type="match status" value="1"/>
</dbReference>